<dbReference type="GeneTree" id="ENSGT00940000156073"/>
<dbReference type="Proteomes" id="UP000257200">
    <property type="component" value="Unplaced"/>
</dbReference>
<dbReference type="STRING" id="80966.ENSAPOP00000013904"/>
<evidence type="ECO:0000313" key="14">
    <source>
        <dbReference type="Proteomes" id="UP000257200"/>
    </source>
</evidence>
<dbReference type="GO" id="GO:0005313">
    <property type="term" value="F:L-glutamate transmembrane transporter activity"/>
    <property type="evidence" value="ECO:0007669"/>
    <property type="project" value="TreeGrafter"/>
</dbReference>
<evidence type="ECO:0000256" key="1">
    <source>
        <dbReference type="ARBA" id="ARBA00004141"/>
    </source>
</evidence>
<dbReference type="AlphaFoldDB" id="A0A3Q1FC98"/>
<dbReference type="PANTHER" id="PTHR11958:SF22">
    <property type="entry name" value="EXCITATORY AMINO ACID TRANSPORTER 5"/>
    <property type="match status" value="1"/>
</dbReference>
<dbReference type="SUPFAM" id="SSF118215">
    <property type="entry name" value="Proton glutamate symport protein"/>
    <property type="match status" value="1"/>
</dbReference>
<evidence type="ECO:0000256" key="10">
    <source>
        <dbReference type="ARBA" id="ARBA00049118"/>
    </source>
</evidence>
<name>A0A3Q1FC98_9TELE</name>
<protein>
    <recommendedName>
        <fullName evidence="11">Amino acid transporter</fullName>
    </recommendedName>
</protein>
<keyword evidence="5 11" id="KW-1133">Transmembrane helix</keyword>
<dbReference type="Pfam" id="PF00375">
    <property type="entry name" value="SDF"/>
    <property type="match status" value="1"/>
</dbReference>
<comment type="catalytic activity">
    <reaction evidence="9">
        <text>K(+)(in) + L-aspartate(out) + 3 Na(+)(out) + H(+)(out) = K(+)(out) + L-aspartate(in) + 3 Na(+)(in) + H(+)(in)</text>
        <dbReference type="Rhea" id="RHEA:70851"/>
        <dbReference type="ChEBI" id="CHEBI:15378"/>
        <dbReference type="ChEBI" id="CHEBI:29101"/>
        <dbReference type="ChEBI" id="CHEBI:29103"/>
        <dbReference type="ChEBI" id="CHEBI:29991"/>
    </reaction>
</comment>
<dbReference type="InParanoid" id="A0A3Q1FC98"/>
<dbReference type="FunFam" id="1.10.3860.10:FF:000002">
    <property type="entry name" value="Amino acid transporter"/>
    <property type="match status" value="1"/>
</dbReference>
<keyword evidence="6 11" id="KW-0472">Membrane</keyword>
<evidence type="ECO:0000256" key="6">
    <source>
        <dbReference type="ARBA" id="ARBA00023136"/>
    </source>
</evidence>
<evidence type="ECO:0000256" key="8">
    <source>
        <dbReference type="ARBA" id="ARBA00047601"/>
    </source>
</evidence>
<evidence type="ECO:0000256" key="3">
    <source>
        <dbReference type="ARBA" id="ARBA00022692"/>
    </source>
</evidence>
<dbReference type="Gene3D" id="1.10.3860.10">
    <property type="entry name" value="Sodium:dicarboxylate symporter"/>
    <property type="match status" value="1"/>
</dbReference>
<feature type="transmembrane region" description="Helical" evidence="11">
    <location>
        <begin position="265"/>
        <end position="286"/>
    </location>
</feature>
<dbReference type="InterPro" id="IPR018107">
    <property type="entry name" value="Na-dicarboxylate_symporter_CS"/>
</dbReference>
<accession>A0A3Q1FC98</accession>
<keyword evidence="4 11" id="KW-0769">Symport</keyword>
<comment type="similarity">
    <text evidence="11">Belongs to the dicarboxylate/amino acid:cation symporter (DAACS) (TC 2.A.23) family.</text>
</comment>
<feature type="transmembrane region" description="Helical" evidence="11">
    <location>
        <begin position="62"/>
        <end position="82"/>
    </location>
</feature>
<dbReference type="PRINTS" id="PR00173">
    <property type="entry name" value="EDTRNSPORT"/>
</dbReference>
<feature type="transmembrane region" description="Helical" evidence="11">
    <location>
        <begin position="225"/>
        <end position="245"/>
    </location>
</feature>
<dbReference type="Ensembl" id="ENSAPOT00000032592.1">
    <property type="protein sequence ID" value="ENSAPOP00000013904.1"/>
    <property type="gene ID" value="ENSAPOG00000016971.1"/>
</dbReference>
<dbReference type="InterPro" id="IPR050746">
    <property type="entry name" value="DAACS"/>
</dbReference>
<evidence type="ECO:0000256" key="5">
    <source>
        <dbReference type="ARBA" id="ARBA00022989"/>
    </source>
</evidence>
<evidence type="ECO:0000256" key="7">
    <source>
        <dbReference type="ARBA" id="ARBA00023180"/>
    </source>
</evidence>
<keyword evidence="2 11" id="KW-0813">Transport</keyword>
<dbReference type="FunCoup" id="A0A3Q1FC98">
    <property type="interactions" value="22"/>
</dbReference>
<dbReference type="PROSITE" id="PS00713">
    <property type="entry name" value="NA_DICARBOXYL_SYMP_1"/>
    <property type="match status" value="1"/>
</dbReference>
<dbReference type="GO" id="GO:0015175">
    <property type="term" value="F:neutral L-amino acid transmembrane transporter activity"/>
    <property type="evidence" value="ECO:0007669"/>
    <property type="project" value="TreeGrafter"/>
</dbReference>
<sequence>MAVALDEVWGRVKNVCKQNGLLILSVLAVVIGCLLGFFLRGKQLSEQEVKYFQFPGELLMRMLKMLILPLVVSSLMSGLAALDAKCSSRLGIMTISYYLWTTFVAVVVGIVMVYIIHPGGAAQKEDSEDSKKPMTSSADALLDLIRNMFPANLVQATFQQYRTQRVAELIPKPTVAQLLDETTTRRVYIYGIQDDNGTDVQNFSLDLTPPPDVIMKTSPGTSEGMNVLGIVIFSATMGIMLGRMGPNGSALVNFCQSLNEAVLKIVAIVIWYFPFGIVFLVAGKILEMDDPSAMGKKLGFYAITVVMGLVLHGLFILPAMYFFITKKSPIVYIRGILQALLISLATSSSSATLPITFKCLLENNHIDRRIIRFVLPVGATINMDGTALYEAVAAIFIAQVNNYELDFGQIITISITATAASIGAAGIPQAGLVTMVIVLTSVGLPTDDITLIIAVDWALDRFRTMVNVMGDALATGIMAHICRKDFVKEGEQVRVPLICETKPMISIQQMMTYQNQKNGCYQPPPPGSKQDHISPDVARLIQLEEGIRPIEKKKHAHSSHPKREHRDKDHCSIDMNGLETNV</sequence>
<feature type="transmembrane region" description="Helical" evidence="11">
    <location>
        <begin position="20"/>
        <end position="41"/>
    </location>
</feature>
<evidence type="ECO:0000256" key="4">
    <source>
        <dbReference type="ARBA" id="ARBA00022847"/>
    </source>
</evidence>
<feature type="transmembrane region" description="Helical" evidence="11">
    <location>
        <begin position="336"/>
        <end position="361"/>
    </location>
</feature>
<feature type="compositionally biased region" description="Basic residues" evidence="12">
    <location>
        <begin position="551"/>
        <end position="563"/>
    </location>
</feature>
<comment type="subcellular location">
    <subcellularLocation>
        <location evidence="1 11">Membrane</location>
        <topology evidence="1 11">Multi-pass membrane protein</topology>
    </subcellularLocation>
</comment>
<dbReference type="PROSITE" id="PS00714">
    <property type="entry name" value="NA_DICARBOXYL_SYMP_2"/>
    <property type="match status" value="1"/>
</dbReference>
<organism evidence="13 14">
    <name type="scientific">Acanthochromis polyacanthus</name>
    <name type="common">spiny chromis</name>
    <dbReference type="NCBI Taxonomy" id="80966"/>
    <lineage>
        <taxon>Eukaryota</taxon>
        <taxon>Metazoa</taxon>
        <taxon>Chordata</taxon>
        <taxon>Craniata</taxon>
        <taxon>Vertebrata</taxon>
        <taxon>Euteleostomi</taxon>
        <taxon>Actinopterygii</taxon>
        <taxon>Neopterygii</taxon>
        <taxon>Teleostei</taxon>
        <taxon>Neoteleostei</taxon>
        <taxon>Acanthomorphata</taxon>
        <taxon>Ovalentaria</taxon>
        <taxon>Pomacentridae</taxon>
        <taxon>Acanthochromis</taxon>
    </lineage>
</organism>
<keyword evidence="3 11" id="KW-0812">Transmembrane</keyword>
<dbReference type="PANTHER" id="PTHR11958">
    <property type="entry name" value="SODIUM/DICARBOXYLATE SYMPORTER-RELATED"/>
    <property type="match status" value="1"/>
</dbReference>
<evidence type="ECO:0000256" key="12">
    <source>
        <dbReference type="SAM" id="MobiDB-lite"/>
    </source>
</evidence>
<dbReference type="InterPro" id="IPR001991">
    <property type="entry name" value="Na-dicarboxylate_symporter"/>
</dbReference>
<reference evidence="13" key="1">
    <citation type="submission" date="2025-08" db="UniProtKB">
        <authorList>
            <consortium name="Ensembl"/>
        </authorList>
    </citation>
    <scope>IDENTIFICATION</scope>
</reference>
<comment type="catalytic activity">
    <reaction evidence="10">
        <text>D-aspartate(out) + K(+)(in) + 3 Na(+)(out) + H(+)(out) = D-aspartate(in) + K(+)(out) + 3 Na(+)(in) + H(+)(in)</text>
        <dbReference type="Rhea" id="RHEA:71379"/>
        <dbReference type="ChEBI" id="CHEBI:15378"/>
        <dbReference type="ChEBI" id="CHEBI:29101"/>
        <dbReference type="ChEBI" id="CHEBI:29103"/>
        <dbReference type="ChEBI" id="CHEBI:29990"/>
    </reaction>
</comment>
<evidence type="ECO:0000256" key="11">
    <source>
        <dbReference type="RuleBase" id="RU361216"/>
    </source>
</evidence>
<comment type="catalytic activity">
    <reaction evidence="8">
        <text>K(+)(in) + L-glutamate(out) + 3 Na(+)(out) + H(+)(out) = K(+)(out) + L-glutamate(in) + 3 Na(+)(in) + H(+)(in)</text>
        <dbReference type="Rhea" id="RHEA:70699"/>
        <dbReference type="ChEBI" id="CHEBI:15378"/>
        <dbReference type="ChEBI" id="CHEBI:29101"/>
        <dbReference type="ChEBI" id="CHEBI:29103"/>
        <dbReference type="ChEBI" id="CHEBI:29985"/>
    </reaction>
</comment>
<keyword evidence="7" id="KW-0325">Glycoprotein</keyword>
<reference evidence="13" key="2">
    <citation type="submission" date="2025-09" db="UniProtKB">
        <authorList>
            <consortium name="Ensembl"/>
        </authorList>
    </citation>
    <scope>IDENTIFICATION</scope>
</reference>
<dbReference type="GO" id="GO:0005886">
    <property type="term" value="C:plasma membrane"/>
    <property type="evidence" value="ECO:0007669"/>
    <property type="project" value="TreeGrafter"/>
</dbReference>
<feature type="transmembrane region" description="Helical" evidence="11">
    <location>
        <begin position="97"/>
        <end position="116"/>
    </location>
</feature>
<feature type="region of interest" description="Disordered" evidence="12">
    <location>
        <begin position="548"/>
        <end position="582"/>
    </location>
</feature>
<proteinExistence type="inferred from homology"/>
<evidence type="ECO:0000313" key="13">
    <source>
        <dbReference type="Ensembl" id="ENSAPOP00000013904.1"/>
    </source>
</evidence>
<dbReference type="GO" id="GO:0015501">
    <property type="term" value="F:glutamate:sodium symporter activity"/>
    <property type="evidence" value="ECO:0007669"/>
    <property type="project" value="TreeGrafter"/>
</dbReference>
<evidence type="ECO:0000256" key="9">
    <source>
        <dbReference type="ARBA" id="ARBA00048715"/>
    </source>
</evidence>
<evidence type="ECO:0000256" key="2">
    <source>
        <dbReference type="ARBA" id="ARBA00022448"/>
    </source>
</evidence>
<feature type="transmembrane region" description="Helical" evidence="11">
    <location>
        <begin position="298"/>
        <end position="324"/>
    </location>
</feature>
<keyword evidence="14" id="KW-1185">Reference proteome</keyword>
<dbReference type="InterPro" id="IPR036458">
    <property type="entry name" value="Na:dicarbo_symporter_sf"/>
</dbReference>